<feature type="region of interest" description="Disordered" evidence="1">
    <location>
        <begin position="44"/>
        <end position="70"/>
    </location>
</feature>
<proteinExistence type="predicted"/>
<gene>
    <name evidence="2" type="ORF">N0F65_000990</name>
</gene>
<evidence type="ECO:0000313" key="3">
    <source>
        <dbReference type="Proteomes" id="UP001146120"/>
    </source>
</evidence>
<comment type="caution">
    <text evidence="2">The sequence shown here is derived from an EMBL/GenBank/DDBJ whole genome shotgun (WGS) entry which is preliminary data.</text>
</comment>
<dbReference type="InterPro" id="IPR007914">
    <property type="entry name" value="UPF0193"/>
</dbReference>
<protein>
    <submittedName>
        <fullName evidence="2">Uncharacterized protein</fullName>
    </submittedName>
</protein>
<accession>A0AAV2Z292</accession>
<dbReference type="PANTHER" id="PTHR28348:SF1">
    <property type="entry name" value="UPF0193 PROTEIN EVG1"/>
    <property type="match status" value="1"/>
</dbReference>
<evidence type="ECO:0000256" key="1">
    <source>
        <dbReference type="SAM" id="MobiDB-lite"/>
    </source>
</evidence>
<keyword evidence="3" id="KW-1185">Reference proteome</keyword>
<name>A0AAV2Z292_9STRA</name>
<organism evidence="2 3">
    <name type="scientific">Lagenidium giganteum</name>
    <dbReference type="NCBI Taxonomy" id="4803"/>
    <lineage>
        <taxon>Eukaryota</taxon>
        <taxon>Sar</taxon>
        <taxon>Stramenopiles</taxon>
        <taxon>Oomycota</taxon>
        <taxon>Peronosporomycetes</taxon>
        <taxon>Pythiales</taxon>
        <taxon>Pythiaceae</taxon>
    </lineage>
</organism>
<dbReference type="EMBL" id="DAKRPA010000096">
    <property type="protein sequence ID" value="DAZ98834.1"/>
    <property type="molecule type" value="Genomic_DNA"/>
</dbReference>
<dbReference type="Pfam" id="PF05250">
    <property type="entry name" value="UPF0193"/>
    <property type="match status" value="1"/>
</dbReference>
<reference evidence="2" key="2">
    <citation type="journal article" date="2023" name="Microbiol Resour">
        <title>Decontamination and Annotation of the Draft Genome Sequence of the Oomycete Lagenidium giganteum ARSEF 373.</title>
        <authorList>
            <person name="Morgan W.R."/>
            <person name="Tartar A."/>
        </authorList>
    </citation>
    <scope>NUCLEOTIDE SEQUENCE</scope>
    <source>
        <strain evidence="2">ARSEF 373</strain>
    </source>
</reference>
<sequence>MEQDDGERCGQGNPECAEAWRAFGSDTEAGRLLKKLYGGNAKPQIQYPKPKVKPRENNAPFIPGGGSVAADARTHHWSSKMSERAIKAPSFSKRALMRPELHPIDHARIRRKSYQLIEKEIQQIKSYVEAYRISDVKKQPNQEKEKLQQVFSFTAGSILPRELLPGADLLDKELSHSNARRRGKNSKDKMEQLEEIYDSVLAEIESRKQYMSQMLELGKPEKAMPIEKEILERMTELRKIHEMMQKTRLESNNNGSDA</sequence>
<dbReference type="AlphaFoldDB" id="A0AAV2Z292"/>
<evidence type="ECO:0000313" key="2">
    <source>
        <dbReference type="EMBL" id="DAZ98834.1"/>
    </source>
</evidence>
<dbReference type="Proteomes" id="UP001146120">
    <property type="component" value="Unassembled WGS sequence"/>
</dbReference>
<reference evidence="2" key="1">
    <citation type="submission" date="2022-11" db="EMBL/GenBank/DDBJ databases">
        <authorList>
            <person name="Morgan W.R."/>
            <person name="Tartar A."/>
        </authorList>
    </citation>
    <scope>NUCLEOTIDE SEQUENCE</scope>
    <source>
        <strain evidence="2">ARSEF 373</strain>
    </source>
</reference>
<dbReference type="PANTHER" id="PTHR28348">
    <property type="entry name" value="UPF0193 PROTEIN EVG1"/>
    <property type="match status" value="1"/>
</dbReference>